<evidence type="ECO:0000313" key="1">
    <source>
        <dbReference type="Proteomes" id="UP000887580"/>
    </source>
</evidence>
<sequence length="740" mass="81725">MSLLMDLPSSSKNARKSNNSLSTKKKTCIPGDKLFNVLDGYKAGFGTYEERGSIIASLYGFVCISESKDSNDGKAGEKTVGVQQSEEGVKYITPVIGTVDGKAGEKTVGVQQSDEGVKYITPVIGTIVTARVVSITTKLAKCSIFCVQDCVLPVEFSATLRKEDMLELEYNKHGLWEYVKPGDFILARVLGMGDVQTSYLLSIAENELGVTTACGENGETLIPKDLNTVVSARSGYEEKRKVAQIPKTFMSGEGRPRRSAAASNKAWATLMSKGGHEGEEDFVDETAAAAVPETPRGGVKRSSSKEQANTPGNTRGRKKKSKLSESGETDSEQATSNEQMNSPPDVKPVVPKPGAAKSPKKLLPTPKFTKVTPQPAPLPQGNDNIDMIHQDFDRHQADLVEKMEEDNLEEEEEMVPAQRAPTKIPPKSRGRPSIKPPPAMTGFDDPKDQDYQPDDEDEQKPVVKKRVAPKPRQPVPQISPINRQPQQVTFRPHMRPTTTTIVVRPAPPPTRVIYPNHPNRFPTIVNGGPRVVQPRYISQPSRNINQASLRQPVNSNTYETPANVLKEIEKLTEDCKKVSSPEVVSAFQLVDLLREELERMQQHIRETNQYYKNFIEDLQAAAASQFESSQNRTNSLESRITSLEGQLKKCSAVAHQKLLKTAIEGFRTNVSEQPPPPVGMSPQKNLPPHYGMMEGEASGMEQHMQPRDYLVQEEDYNNPAVYYSQDAAIQEASKELDNML</sequence>
<dbReference type="Proteomes" id="UP000887580">
    <property type="component" value="Unplaced"/>
</dbReference>
<name>A0AC35FQ34_9BILA</name>
<dbReference type="WBParaSite" id="PS1159_v2.g19754.t2">
    <property type="protein sequence ID" value="PS1159_v2.g19754.t2"/>
    <property type="gene ID" value="PS1159_v2.g19754"/>
</dbReference>
<protein>
    <submittedName>
        <fullName evidence="2">S1 motif domain-containing protein</fullName>
    </submittedName>
</protein>
<evidence type="ECO:0000313" key="2">
    <source>
        <dbReference type="WBParaSite" id="PS1159_v2.g19754.t2"/>
    </source>
</evidence>
<reference evidence="2" key="1">
    <citation type="submission" date="2022-11" db="UniProtKB">
        <authorList>
            <consortium name="WormBaseParasite"/>
        </authorList>
    </citation>
    <scope>IDENTIFICATION</scope>
</reference>
<organism evidence="1 2">
    <name type="scientific">Panagrolaimus sp. PS1159</name>
    <dbReference type="NCBI Taxonomy" id="55785"/>
    <lineage>
        <taxon>Eukaryota</taxon>
        <taxon>Metazoa</taxon>
        <taxon>Ecdysozoa</taxon>
        <taxon>Nematoda</taxon>
        <taxon>Chromadorea</taxon>
        <taxon>Rhabditida</taxon>
        <taxon>Tylenchina</taxon>
        <taxon>Panagrolaimomorpha</taxon>
        <taxon>Panagrolaimoidea</taxon>
        <taxon>Panagrolaimidae</taxon>
        <taxon>Panagrolaimus</taxon>
    </lineage>
</organism>
<proteinExistence type="predicted"/>
<accession>A0AC35FQ34</accession>